<gene>
    <name evidence="3" type="ORF">BDZ94DRAFT_1208591</name>
</gene>
<dbReference type="InterPro" id="IPR000467">
    <property type="entry name" value="G_patch_dom"/>
</dbReference>
<dbReference type="PROSITE" id="PS50174">
    <property type="entry name" value="G_PATCH"/>
    <property type="match status" value="1"/>
</dbReference>
<dbReference type="PANTHER" id="PTHR20923:SF1">
    <property type="entry name" value="G PATCH DOMAIN AND ANKYRIN REPEAT-CONTAINING PROTEIN 1"/>
    <property type="match status" value="1"/>
</dbReference>
<feature type="compositionally biased region" description="Basic and acidic residues" evidence="1">
    <location>
        <begin position="13"/>
        <end position="24"/>
    </location>
</feature>
<dbReference type="GO" id="GO:0003676">
    <property type="term" value="F:nucleic acid binding"/>
    <property type="evidence" value="ECO:0007669"/>
    <property type="project" value="InterPro"/>
</dbReference>
<evidence type="ECO:0000313" key="4">
    <source>
        <dbReference type="Proteomes" id="UP000807353"/>
    </source>
</evidence>
<dbReference type="AlphaFoldDB" id="A0A9P6CPZ5"/>
<evidence type="ECO:0000313" key="3">
    <source>
        <dbReference type="EMBL" id="KAF9468504.1"/>
    </source>
</evidence>
<protein>
    <recommendedName>
        <fullName evidence="2">G-patch domain-containing protein</fullName>
    </recommendedName>
</protein>
<organism evidence="3 4">
    <name type="scientific">Collybia nuda</name>
    <dbReference type="NCBI Taxonomy" id="64659"/>
    <lineage>
        <taxon>Eukaryota</taxon>
        <taxon>Fungi</taxon>
        <taxon>Dikarya</taxon>
        <taxon>Basidiomycota</taxon>
        <taxon>Agaricomycotina</taxon>
        <taxon>Agaricomycetes</taxon>
        <taxon>Agaricomycetidae</taxon>
        <taxon>Agaricales</taxon>
        <taxon>Tricholomatineae</taxon>
        <taxon>Clitocybaceae</taxon>
        <taxon>Collybia</taxon>
    </lineage>
</organism>
<dbReference type="EMBL" id="MU150232">
    <property type="protein sequence ID" value="KAF9468504.1"/>
    <property type="molecule type" value="Genomic_DNA"/>
</dbReference>
<accession>A0A9P6CPZ5</accession>
<feature type="domain" description="G-patch" evidence="2">
    <location>
        <begin position="179"/>
        <end position="199"/>
    </location>
</feature>
<feature type="region of interest" description="Disordered" evidence="1">
    <location>
        <begin position="1"/>
        <end position="24"/>
    </location>
</feature>
<reference evidence="3" key="1">
    <citation type="submission" date="2020-11" db="EMBL/GenBank/DDBJ databases">
        <authorList>
            <consortium name="DOE Joint Genome Institute"/>
            <person name="Ahrendt S."/>
            <person name="Riley R."/>
            <person name="Andreopoulos W."/>
            <person name="Labutti K."/>
            <person name="Pangilinan J."/>
            <person name="Ruiz-Duenas F.J."/>
            <person name="Barrasa J.M."/>
            <person name="Sanchez-Garcia M."/>
            <person name="Camarero S."/>
            <person name="Miyauchi S."/>
            <person name="Serrano A."/>
            <person name="Linde D."/>
            <person name="Babiker R."/>
            <person name="Drula E."/>
            <person name="Ayuso-Fernandez I."/>
            <person name="Pacheco R."/>
            <person name="Padilla G."/>
            <person name="Ferreira P."/>
            <person name="Barriuso J."/>
            <person name="Kellner H."/>
            <person name="Castanera R."/>
            <person name="Alfaro M."/>
            <person name="Ramirez L."/>
            <person name="Pisabarro A.G."/>
            <person name="Kuo A."/>
            <person name="Tritt A."/>
            <person name="Lipzen A."/>
            <person name="He G."/>
            <person name="Yan M."/>
            <person name="Ng V."/>
            <person name="Cullen D."/>
            <person name="Martin F."/>
            <person name="Rosso M.-N."/>
            <person name="Henrissat B."/>
            <person name="Hibbett D."/>
            <person name="Martinez A.T."/>
            <person name="Grigoriev I.V."/>
        </authorList>
    </citation>
    <scope>NUCLEOTIDE SEQUENCE</scope>
    <source>
        <strain evidence="3">CBS 247.69</strain>
    </source>
</reference>
<name>A0A9P6CPZ5_9AGAR</name>
<dbReference type="InterPro" id="IPR039146">
    <property type="entry name" value="GPANK1"/>
</dbReference>
<dbReference type="PANTHER" id="PTHR20923">
    <property type="entry name" value="BAT4 PROTEIN-RELATED"/>
    <property type="match status" value="1"/>
</dbReference>
<sequence>MATKSYTIYSHYDPPERETLDHESREFNELDPDFTWESNAYLGSRHQRSPPHFVPATNLLNGWGDESPAKNLSGGNYSETSMGGDLSVWYRSLTIKKEVKPSVGKRSVGSKATNIPQKSSFGTEERRNKNNWFIMKALQSEETLPSSPSFNIADIIERDPPPRPTEKRHIPPVWLEIGPSNKGFEMLQRWGWSEGEPLGSDVVRCPQHLSQGQMIKLSLEGNKVKESEDLIKHEVVELKSNGYEEIYELRVMDVIDLTLSDPDPDDKDFPTLTEDTSKVEKPIAAESVYLIPPVLPFTGGRRTALLTPITTVLKSDRLGIGLKAKTIGPFKASQKRITHNAAALTAHIKAAEEVRKRKQLFGRGRKGFMKRRNEEELERKRLMAYLNS</sequence>
<evidence type="ECO:0000256" key="1">
    <source>
        <dbReference type="SAM" id="MobiDB-lite"/>
    </source>
</evidence>
<dbReference type="Proteomes" id="UP000807353">
    <property type="component" value="Unassembled WGS sequence"/>
</dbReference>
<keyword evidence="4" id="KW-1185">Reference proteome</keyword>
<evidence type="ECO:0000259" key="2">
    <source>
        <dbReference type="PROSITE" id="PS50174"/>
    </source>
</evidence>
<dbReference type="OrthoDB" id="2538319at2759"/>
<comment type="caution">
    <text evidence="3">The sequence shown here is derived from an EMBL/GenBank/DDBJ whole genome shotgun (WGS) entry which is preliminary data.</text>
</comment>
<proteinExistence type="predicted"/>